<dbReference type="PRINTS" id="PR00081">
    <property type="entry name" value="GDHRDH"/>
</dbReference>
<dbReference type="Pfam" id="PF00106">
    <property type="entry name" value="adh_short"/>
    <property type="match status" value="1"/>
</dbReference>
<dbReference type="PANTHER" id="PTHR42760">
    <property type="entry name" value="SHORT-CHAIN DEHYDROGENASES/REDUCTASES FAMILY MEMBER"/>
    <property type="match status" value="1"/>
</dbReference>
<evidence type="ECO:0000259" key="4">
    <source>
        <dbReference type="SMART" id="SM00822"/>
    </source>
</evidence>
<dbReference type="GO" id="GO:0006633">
    <property type="term" value="P:fatty acid biosynthetic process"/>
    <property type="evidence" value="ECO:0007669"/>
    <property type="project" value="TreeGrafter"/>
</dbReference>
<dbReference type="OrthoDB" id="286404at2"/>
<dbReference type="Gene3D" id="3.40.50.720">
    <property type="entry name" value="NAD(P)-binding Rossmann-like Domain"/>
    <property type="match status" value="1"/>
</dbReference>
<dbReference type="PRINTS" id="PR00080">
    <property type="entry name" value="SDRFAMILY"/>
</dbReference>
<proteinExistence type="inferred from homology"/>
<dbReference type="Proteomes" id="UP000318578">
    <property type="component" value="Unassembled WGS sequence"/>
</dbReference>
<gene>
    <name evidence="5" type="ORF">FNH06_25135</name>
</gene>
<dbReference type="InterPro" id="IPR002347">
    <property type="entry name" value="SDR_fam"/>
</dbReference>
<reference evidence="5 6" key="1">
    <citation type="submission" date="2019-07" db="EMBL/GenBank/DDBJ databases">
        <title>New species of Amycolatopsis and Streptomyces.</title>
        <authorList>
            <person name="Duangmal K."/>
            <person name="Teo W.F.A."/>
            <person name="Lipun K."/>
        </authorList>
    </citation>
    <scope>NUCLEOTIDE SEQUENCE [LARGE SCALE GENOMIC DNA]</scope>
    <source>
        <strain evidence="5 6">JCM 30562</strain>
    </source>
</reference>
<feature type="domain" description="Ketoreductase" evidence="4">
    <location>
        <begin position="10"/>
        <end position="192"/>
    </location>
</feature>
<dbReference type="EMBL" id="VJZA01000050">
    <property type="protein sequence ID" value="TVT19193.1"/>
    <property type="molecule type" value="Genomic_DNA"/>
</dbReference>
<dbReference type="PANTHER" id="PTHR42760:SF127">
    <property type="entry name" value="3-KETOACYL-ACYL CARRIER PROTEIN REDUCTASE-RELATED"/>
    <property type="match status" value="1"/>
</dbReference>
<evidence type="ECO:0000256" key="2">
    <source>
        <dbReference type="ARBA" id="ARBA00023002"/>
    </source>
</evidence>
<keyword evidence="2" id="KW-0560">Oxidoreductase</keyword>
<dbReference type="SUPFAM" id="SSF51735">
    <property type="entry name" value="NAD(P)-binding Rossmann-fold domains"/>
    <property type="match status" value="1"/>
</dbReference>
<protein>
    <submittedName>
        <fullName evidence="5">SDR family NAD(P)-dependent oxidoreductase</fullName>
    </submittedName>
</protein>
<dbReference type="PROSITE" id="PS00061">
    <property type="entry name" value="ADH_SHORT"/>
    <property type="match status" value="1"/>
</dbReference>
<dbReference type="InterPro" id="IPR020904">
    <property type="entry name" value="Sc_DH/Rdtase_CS"/>
</dbReference>
<comment type="similarity">
    <text evidence="1 3">Belongs to the short-chain dehydrogenases/reductases (SDR) family.</text>
</comment>
<accession>A0A558A4K9</accession>
<keyword evidence="6" id="KW-1185">Reference proteome</keyword>
<organism evidence="5 6">
    <name type="scientific">Amycolatopsis acidiphila</name>
    <dbReference type="NCBI Taxonomy" id="715473"/>
    <lineage>
        <taxon>Bacteria</taxon>
        <taxon>Bacillati</taxon>
        <taxon>Actinomycetota</taxon>
        <taxon>Actinomycetes</taxon>
        <taxon>Pseudonocardiales</taxon>
        <taxon>Pseudonocardiaceae</taxon>
        <taxon>Amycolatopsis</taxon>
    </lineage>
</organism>
<comment type="caution">
    <text evidence="5">The sequence shown here is derived from an EMBL/GenBank/DDBJ whole genome shotgun (WGS) entry which is preliminary data.</text>
</comment>
<dbReference type="SMART" id="SM00822">
    <property type="entry name" value="PKS_KR"/>
    <property type="match status" value="1"/>
</dbReference>
<evidence type="ECO:0000256" key="1">
    <source>
        <dbReference type="ARBA" id="ARBA00006484"/>
    </source>
</evidence>
<sequence>MTESKPLEGRVALITGASGGIGGALAARLAEAGADLALAYSGHREDAERVAASVGVKTLLLQGDLGDREVPGRLVERTRDELGAVDVLVPNAGVGKQLAWDEVDVDTWDTTMAVNTRAPFLLAQAALPSMIERGWGRILFVSSIAALNGGLVGPHYAASKAALHGMTYHLASRVAGKGVTVNAIAPALIGGTRILPRSGPGELPAPIPVGRLGEPDEVAAMALSMLTNAYLTNKVIAVDGGLFAY</sequence>
<dbReference type="CDD" id="cd05233">
    <property type="entry name" value="SDR_c"/>
    <property type="match status" value="1"/>
</dbReference>
<dbReference type="AlphaFoldDB" id="A0A558A4K9"/>
<dbReference type="GO" id="GO:0048038">
    <property type="term" value="F:quinone binding"/>
    <property type="evidence" value="ECO:0007669"/>
    <property type="project" value="TreeGrafter"/>
</dbReference>
<evidence type="ECO:0000313" key="5">
    <source>
        <dbReference type="EMBL" id="TVT19193.1"/>
    </source>
</evidence>
<evidence type="ECO:0000256" key="3">
    <source>
        <dbReference type="RuleBase" id="RU000363"/>
    </source>
</evidence>
<dbReference type="GO" id="GO:0016616">
    <property type="term" value="F:oxidoreductase activity, acting on the CH-OH group of donors, NAD or NADP as acceptor"/>
    <property type="evidence" value="ECO:0007669"/>
    <property type="project" value="UniProtKB-ARBA"/>
</dbReference>
<dbReference type="FunFam" id="3.40.50.720:FF:000173">
    <property type="entry name" value="3-oxoacyl-[acyl-carrier protein] reductase"/>
    <property type="match status" value="1"/>
</dbReference>
<name>A0A558A4K9_9PSEU</name>
<dbReference type="InterPro" id="IPR036291">
    <property type="entry name" value="NAD(P)-bd_dom_sf"/>
</dbReference>
<dbReference type="RefSeq" id="WP_144642358.1">
    <property type="nucleotide sequence ID" value="NZ_BNAX01000002.1"/>
</dbReference>
<dbReference type="InterPro" id="IPR057326">
    <property type="entry name" value="KR_dom"/>
</dbReference>
<evidence type="ECO:0000313" key="6">
    <source>
        <dbReference type="Proteomes" id="UP000318578"/>
    </source>
</evidence>